<dbReference type="InterPro" id="IPR016181">
    <property type="entry name" value="Acyl_CoA_acyltransferase"/>
</dbReference>
<dbReference type="AlphaFoldDB" id="V3ZY00"/>
<dbReference type="KEGG" id="lgi:LOTGIDRAFT_231780"/>
<evidence type="ECO:0000313" key="3">
    <source>
        <dbReference type="EMBL" id="ESO96393.1"/>
    </source>
</evidence>
<gene>
    <name evidence="3" type="ORF">LOTGIDRAFT_231780</name>
</gene>
<dbReference type="OrthoDB" id="329272at2759"/>
<reference evidence="3 4" key="1">
    <citation type="journal article" date="2013" name="Nature">
        <title>Insights into bilaterian evolution from three spiralian genomes.</title>
        <authorList>
            <person name="Simakov O."/>
            <person name="Marletaz F."/>
            <person name="Cho S.J."/>
            <person name="Edsinger-Gonzales E."/>
            <person name="Havlak P."/>
            <person name="Hellsten U."/>
            <person name="Kuo D.H."/>
            <person name="Larsson T."/>
            <person name="Lv J."/>
            <person name="Arendt D."/>
            <person name="Savage R."/>
            <person name="Osoegawa K."/>
            <person name="de Jong P."/>
            <person name="Grimwood J."/>
            <person name="Chapman J.A."/>
            <person name="Shapiro H."/>
            <person name="Aerts A."/>
            <person name="Otillar R.P."/>
            <person name="Terry A.Y."/>
            <person name="Boore J.L."/>
            <person name="Grigoriev I.V."/>
            <person name="Lindberg D.R."/>
            <person name="Seaver E.C."/>
            <person name="Weisblat D.A."/>
            <person name="Putnam N.H."/>
            <person name="Rokhsar D.S."/>
        </authorList>
    </citation>
    <scope>NUCLEOTIDE SEQUENCE [LARGE SCALE GENOMIC DNA]</scope>
</reference>
<dbReference type="InterPro" id="IPR039840">
    <property type="entry name" value="NAA80"/>
</dbReference>
<dbReference type="InterPro" id="IPR000182">
    <property type="entry name" value="GNAT_dom"/>
</dbReference>
<dbReference type="PANTHER" id="PTHR13538">
    <property type="entry name" value="N-ACETYLTRANSFERASE 6"/>
    <property type="match status" value="1"/>
</dbReference>
<feature type="domain" description="N-acetyltransferase" evidence="2">
    <location>
        <begin position="6"/>
        <end position="158"/>
    </location>
</feature>
<accession>V3ZY00</accession>
<evidence type="ECO:0000256" key="1">
    <source>
        <dbReference type="SAM" id="MobiDB-lite"/>
    </source>
</evidence>
<dbReference type="EMBL" id="KB201459">
    <property type="protein sequence ID" value="ESO96393.1"/>
    <property type="molecule type" value="Genomic_DNA"/>
</dbReference>
<dbReference type="OMA" id="MLETCDC"/>
<dbReference type="SUPFAM" id="SSF55729">
    <property type="entry name" value="Acyl-CoA N-acyltransferases (Nat)"/>
    <property type="match status" value="1"/>
</dbReference>
<evidence type="ECO:0000259" key="2">
    <source>
        <dbReference type="PROSITE" id="PS51186"/>
    </source>
</evidence>
<feature type="compositionally biased region" description="Pro residues" evidence="1">
    <location>
        <begin position="199"/>
        <end position="214"/>
    </location>
</feature>
<sequence length="245" mass="27295">MEKEEVQVIPLHHRKELIEECAQLLNTYWSRSLNARIQSLEISRDSLPCSLIMVRNHAGKSEVIGHAKIMEAQGVDKACYIESVFIREDLRGKGYGKKIMLEAEKYSSGKGFKQMFLNTLDKQDFYSHLGYKLSHPVLTLGANAHRIPQAMIDQLTKTNIKNSCCKSSTKFDNPTNTSQNITCSTQCSSTKTCPDASVPSPPAAPQAPPAPPLPKIEKKCSGTANKHVMNQCCDPTKVTWMKKDI</sequence>
<dbReference type="PANTHER" id="PTHR13538:SF4">
    <property type="entry name" value="N-ALPHA-ACETYLTRANSFERASE 80"/>
    <property type="match status" value="1"/>
</dbReference>
<dbReference type="CDD" id="cd04301">
    <property type="entry name" value="NAT_SF"/>
    <property type="match status" value="1"/>
</dbReference>
<organism evidence="3 4">
    <name type="scientific">Lottia gigantea</name>
    <name type="common">Giant owl limpet</name>
    <dbReference type="NCBI Taxonomy" id="225164"/>
    <lineage>
        <taxon>Eukaryota</taxon>
        <taxon>Metazoa</taxon>
        <taxon>Spiralia</taxon>
        <taxon>Lophotrochozoa</taxon>
        <taxon>Mollusca</taxon>
        <taxon>Gastropoda</taxon>
        <taxon>Patellogastropoda</taxon>
        <taxon>Lottioidea</taxon>
        <taxon>Lottiidae</taxon>
        <taxon>Lottia</taxon>
    </lineage>
</organism>
<feature type="region of interest" description="Disordered" evidence="1">
    <location>
        <begin position="194"/>
        <end position="216"/>
    </location>
</feature>
<dbReference type="RefSeq" id="XP_009052758.1">
    <property type="nucleotide sequence ID" value="XM_009054510.1"/>
</dbReference>
<dbReference type="GO" id="GO:0005737">
    <property type="term" value="C:cytoplasm"/>
    <property type="evidence" value="ECO:0007669"/>
    <property type="project" value="TreeGrafter"/>
</dbReference>
<proteinExistence type="predicted"/>
<name>V3ZY00_LOTGI</name>
<dbReference type="HOGENOM" id="CLU_077855_0_0_1"/>
<dbReference type="Pfam" id="PF00583">
    <property type="entry name" value="Acetyltransf_1"/>
    <property type="match status" value="1"/>
</dbReference>
<evidence type="ECO:0000313" key="4">
    <source>
        <dbReference type="Proteomes" id="UP000030746"/>
    </source>
</evidence>
<dbReference type="CTD" id="20248712"/>
<protein>
    <recommendedName>
        <fullName evidence="2">N-acetyltransferase domain-containing protein</fullName>
    </recommendedName>
</protein>
<dbReference type="GeneID" id="20248712"/>
<dbReference type="GO" id="GO:0008080">
    <property type="term" value="F:N-acetyltransferase activity"/>
    <property type="evidence" value="ECO:0007669"/>
    <property type="project" value="InterPro"/>
</dbReference>
<dbReference type="Gene3D" id="3.40.630.30">
    <property type="match status" value="1"/>
</dbReference>
<dbReference type="PROSITE" id="PS51186">
    <property type="entry name" value="GNAT"/>
    <property type="match status" value="1"/>
</dbReference>
<dbReference type="Proteomes" id="UP000030746">
    <property type="component" value="Unassembled WGS sequence"/>
</dbReference>
<dbReference type="GO" id="GO:1905502">
    <property type="term" value="F:acetyl-CoA binding"/>
    <property type="evidence" value="ECO:0007669"/>
    <property type="project" value="TreeGrafter"/>
</dbReference>
<keyword evidence="4" id="KW-1185">Reference proteome</keyword>